<protein>
    <submittedName>
        <fullName evidence="2">Uncharacterized protein</fullName>
    </submittedName>
</protein>
<feature type="transmembrane region" description="Helical" evidence="1">
    <location>
        <begin position="178"/>
        <end position="198"/>
    </location>
</feature>
<evidence type="ECO:0000256" key="1">
    <source>
        <dbReference type="SAM" id="Phobius"/>
    </source>
</evidence>
<dbReference type="PANTHER" id="PTHR37162">
    <property type="entry name" value="HAT FAMILY DIMERISATION DOMAINCONTAINING PROTEIN-RELATED"/>
    <property type="match status" value="1"/>
</dbReference>
<evidence type="ECO:0000313" key="2">
    <source>
        <dbReference type="EMBL" id="KAL0150948.1"/>
    </source>
</evidence>
<name>A0ABD0MS71_CIRMR</name>
<proteinExistence type="predicted"/>
<feature type="non-terminal residue" evidence="2">
    <location>
        <position position="1"/>
    </location>
</feature>
<evidence type="ECO:0000313" key="3">
    <source>
        <dbReference type="Proteomes" id="UP001529510"/>
    </source>
</evidence>
<keyword evidence="1" id="KW-0812">Transmembrane</keyword>
<keyword evidence="1" id="KW-0472">Membrane</keyword>
<dbReference type="EMBL" id="JAMKFB020000264">
    <property type="protein sequence ID" value="KAL0150948.1"/>
    <property type="molecule type" value="Genomic_DNA"/>
</dbReference>
<keyword evidence="1" id="KW-1133">Transmembrane helix</keyword>
<reference evidence="2 3" key="1">
    <citation type="submission" date="2024-05" db="EMBL/GenBank/DDBJ databases">
        <title>Genome sequencing and assembly of Indian major carp, Cirrhinus mrigala (Hamilton, 1822).</title>
        <authorList>
            <person name="Mohindra V."/>
            <person name="Chowdhury L.M."/>
            <person name="Lal K."/>
            <person name="Jena J.K."/>
        </authorList>
    </citation>
    <scope>NUCLEOTIDE SEQUENCE [LARGE SCALE GENOMIC DNA]</scope>
    <source>
        <strain evidence="2">CM1030</strain>
        <tissue evidence="2">Blood</tissue>
    </source>
</reference>
<dbReference type="PANTHER" id="PTHR37162:SF11">
    <property type="match status" value="1"/>
</dbReference>
<gene>
    <name evidence="2" type="ORF">M9458_053760</name>
</gene>
<organism evidence="2 3">
    <name type="scientific">Cirrhinus mrigala</name>
    <name type="common">Mrigala</name>
    <dbReference type="NCBI Taxonomy" id="683832"/>
    <lineage>
        <taxon>Eukaryota</taxon>
        <taxon>Metazoa</taxon>
        <taxon>Chordata</taxon>
        <taxon>Craniata</taxon>
        <taxon>Vertebrata</taxon>
        <taxon>Euteleostomi</taxon>
        <taxon>Actinopterygii</taxon>
        <taxon>Neopterygii</taxon>
        <taxon>Teleostei</taxon>
        <taxon>Ostariophysi</taxon>
        <taxon>Cypriniformes</taxon>
        <taxon>Cyprinidae</taxon>
        <taxon>Labeoninae</taxon>
        <taxon>Labeonini</taxon>
        <taxon>Cirrhinus</taxon>
    </lineage>
</organism>
<accession>A0ABD0MS71</accession>
<comment type="caution">
    <text evidence="2">The sequence shown here is derived from an EMBL/GenBank/DDBJ whole genome shotgun (WGS) entry which is preliminary data.</text>
</comment>
<keyword evidence="3" id="KW-1185">Reference proteome</keyword>
<sequence length="202" mass="23033">NDSHQPILPSICWLYAAEARPTLDLRVAFGSEPTLRAEVLWVLHVVTRHQSYSANEEIGELFQTMFPDSDIAKSFRCGKDKTSYIARFGVADFIKRDLISKVTGPFVLMFDESLNRTSKMKQLDLHVRFWESGQVQSRYLGSQFMGHATAEDSGQGRRAEINVAPTRTHMCVHTHYRFVLSCLYVVVVVVVVVVVFVFQQFI</sequence>
<dbReference type="Proteomes" id="UP001529510">
    <property type="component" value="Unassembled WGS sequence"/>
</dbReference>
<dbReference type="AlphaFoldDB" id="A0ABD0MS71"/>